<evidence type="ECO:0000313" key="2">
    <source>
        <dbReference type="Proteomes" id="UP001060085"/>
    </source>
</evidence>
<evidence type="ECO:0000313" key="1">
    <source>
        <dbReference type="EMBL" id="KAI5672559.1"/>
    </source>
</evidence>
<protein>
    <submittedName>
        <fullName evidence="1">Uncharacterized protein</fullName>
    </submittedName>
</protein>
<reference evidence="2" key="1">
    <citation type="journal article" date="2023" name="Nat. Plants">
        <title>Single-cell RNA sequencing provides a high-resolution roadmap for understanding the multicellular compartmentation of specialized metabolism.</title>
        <authorList>
            <person name="Sun S."/>
            <person name="Shen X."/>
            <person name="Li Y."/>
            <person name="Li Y."/>
            <person name="Wang S."/>
            <person name="Li R."/>
            <person name="Zhang H."/>
            <person name="Shen G."/>
            <person name="Guo B."/>
            <person name="Wei J."/>
            <person name="Xu J."/>
            <person name="St-Pierre B."/>
            <person name="Chen S."/>
            <person name="Sun C."/>
        </authorList>
    </citation>
    <scope>NUCLEOTIDE SEQUENCE [LARGE SCALE GENOMIC DNA]</scope>
</reference>
<dbReference type="EMBL" id="CM044703">
    <property type="protein sequence ID" value="KAI5672559.1"/>
    <property type="molecule type" value="Genomic_DNA"/>
</dbReference>
<sequence length="248" mass="28954">MPRLPSKAHLFLRHNPINKFNYAILQKMAAPKLNLSGLELKFANQGSNFELLMLGQDYCEQFGTHRRELMPQYQPRGKGREPIHNKGSKDTNVSIPENLNINREVSKRFATIQESQKVLVRRIEVLLLADIEKLKEDVACLTKHNVDLKHDFVEIKVKRYYDEEVQLPEFPWDCCARLGIQDIKIVLLFLKYLTISYNSSKTLKYTLVLVLRMCCPSLIHDGVQKRIIEEFSMWFRKEMHHPLNASSS</sequence>
<gene>
    <name evidence="1" type="ORF">M9H77_12923</name>
</gene>
<comment type="caution">
    <text evidence="1">The sequence shown here is derived from an EMBL/GenBank/DDBJ whole genome shotgun (WGS) entry which is preliminary data.</text>
</comment>
<dbReference type="Proteomes" id="UP001060085">
    <property type="component" value="Linkage Group LG03"/>
</dbReference>
<proteinExistence type="predicted"/>
<name>A0ACC0BIP4_CATRO</name>
<keyword evidence="2" id="KW-1185">Reference proteome</keyword>
<accession>A0ACC0BIP4</accession>
<organism evidence="1 2">
    <name type="scientific">Catharanthus roseus</name>
    <name type="common">Madagascar periwinkle</name>
    <name type="synonym">Vinca rosea</name>
    <dbReference type="NCBI Taxonomy" id="4058"/>
    <lineage>
        <taxon>Eukaryota</taxon>
        <taxon>Viridiplantae</taxon>
        <taxon>Streptophyta</taxon>
        <taxon>Embryophyta</taxon>
        <taxon>Tracheophyta</taxon>
        <taxon>Spermatophyta</taxon>
        <taxon>Magnoliopsida</taxon>
        <taxon>eudicotyledons</taxon>
        <taxon>Gunneridae</taxon>
        <taxon>Pentapetalae</taxon>
        <taxon>asterids</taxon>
        <taxon>lamiids</taxon>
        <taxon>Gentianales</taxon>
        <taxon>Apocynaceae</taxon>
        <taxon>Rauvolfioideae</taxon>
        <taxon>Vinceae</taxon>
        <taxon>Catharanthinae</taxon>
        <taxon>Catharanthus</taxon>
    </lineage>
</organism>